<dbReference type="EMBL" id="FOQY01000001">
    <property type="protein sequence ID" value="SFI06892.1"/>
    <property type="molecule type" value="Genomic_DNA"/>
</dbReference>
<dbReference type="PROSITE" id="PS51257">
    <property type="entry name" value="PROKAR_LIPOPROTEIN"/>
    <property type="match status" value="1"/>
</dbReference>
<feature type="signal peptide" evidence="2">
    <location>
        <begin position="1"/>
        <end position="22"/>
    </location>
</feature>
<evidence type="ECO:0000313" key="3">
    <source>
        <dbReference type="EMBL" id="SFI06892.1"/>
    </source>
</evidence>
<reference evidence="4" key="1">
    <citation type="submission" date="2016-10" db="EMBL/GenBank/DDBJ databases">
        <authorList>
            <person name="Varghese N."/>
            <person name="Submissions S."/>
        </authorList>
    </citation>
    <scope>NUCLEOTIDE SEQUENCE [LARGE SCALE GENOMIC DNA]</scope>
    <source>
        <strain evidence="4">CGMCC 4.2126</strain>
    </source>
</reference>
<organism evidence="3 4">
    <name type="scientific">Streptosporangium canum</name>
    <dbReference type="NCBI Taxonomy" id="324952"/>
    <lineage>
        <taxon>Bacteria</taxon>
        <taxon>Bacillati</taxon>
        <taxon>Actinomycetota</taxon>
        <taxon>Actinomycetes</taxon>
        <taxon>Streptosporangiales</taxon>
        <taxon>Streptosporangiaceae</taxon>
        <taxon>Streptosporangium</taxon>
    </lineage>
</organism>
<evidence type="ECO:0000313" key="4">
    <source>
        <dbReference type="Proteomes" id="UP000199111"/>
    </source>
</evidence>
<evidence type="ECO:0008006" key="5">
    <source>
        <dbReference type="Google" id="ProtNLM"/>
    </source>
</evidence>
<gene>
    <name evidence="3" type="ORF">SAMN05216275_10123</name>
</gene>
<accession>A0A1I3F6S0</accession>
<dbReference type="Proteomes" id="UP000199111">
    <property type="component" value="Unassembled WGS sequence"/>
</dbReference>
<keyword evidence="4" id="KW-1185">Reference proteome</keyword>
<dbReference type="GeneID" id="96295924"/>
<feature type="chain" id="PRO_5011526861" description="DUF4352 domain-containing protein" evidence="2">
    <location>
        <begin position="23"/>
        <end position="213"/>
    </location>
</feature>
<dbReference type="AlphaFoldDB" id="A0A1I3F6S0"/>
<protein>
    <recommendedName>
        <fullName evidence="5">DUF4352 domain-containing protein</fullName>
    </recommendedName>
</protein>
<feature type="region of interest" description="Disordered" evidence="1">
    <location>
        <begin position="30"/>
        <end position="77"/>
    </location>
</feature>
<evidence type="ECO:0000256" key="1">
    <source>
        <dbReference type="SAM" id="MobiDB-lite"/>
    </source>
</evidence>
<keyword evidence="2" id="KW-0732">Signal</keyword>
<proteinExistence type="predicted"/>
<name>A0A1I3F6S0_9ACTN</name>
<dbReference type="RefSeq" id="WP_093885021.1">
    <property type="nucleotide sequence ID" value="NZ_FOQY01000001.1"/>
</dbReference>
<evidence type="ECO:0000256" key="2">
    <source>
        <dbReference type="SAM" id="SignalP"/>
    </source>
</evidence>
<sequence length="213" mass="22060">MRRKIALAVAAPGLVVALTACGVLNGQQFGGGGQERQSGQVAQTAASGAPEQNPGQKEQAPSGEQAPPDPAASAPPQQGEVIATREVKAGGAELKVDVTGLRRQGRLVTLSWTVTNTGDTKWNMGSDMGDTSAYLGLTVAGVSLVDPANAKRYRVARTGEKGTAKCVCSEYDVNTEPGEVLPLYATYAAPPPDVQKINVEFPILGVFTDVPIS</sequence>